<evidence type="ECO:0000256" key="8">
    <source>
        <dbReference type="SAM" id="Phobius"/>
    </source>
</evidence>
<dbReference type="PANTHER" id="PTHR44936:SF10">
    <property type="entry name" value="SENSOR PROTEIN RSTB"/>
    <property type="match status" value="1"/>
</dbReference>
<feature type="domain" description="Histidine kinase" evidence="9">
    <location>
        <begin position="354"/>
        <end position="563"/>
    </location>
</feature>
<proteinExistence type="predicted"/>
<sequence>MVWWFSPHAVLTALSTVLGIGVAVFSLRNRRVAGAVPLAALMGTASLWSALDLAAVAVAGIEGKLLLSRLQMSLAPLAVLCWLWFAVVYTGHEEWVNRWSVPALLAEPVAFTAVIWAVDPDPLLRSGVTLEPAGGMQVLRYDPGPLFEAHIAYTYLLFLAGAVLLTRLVVNTDQLYRDQSVALLLAVCGPLAANALWLLGLLPPGVETNVGFVFTGVVLAIAIFRQRLLEIVPVAKEIAREELITEMEDRVFVLDDDDRIVDANPSARRLVGRDSIVGEPLSSVLPELHAELREGATDAPGSVRIAVDGIDRDFDVRVARLHRAHGLVAGRLVSLRDVTTQRRREQRLNVLMRVLRHNLRNGTASVIGYAQVISQRADDTEIETAADRILAKSWELADLSDQAREIATVLETGDETRTVHDLSTVVTETVDEVTEEFPAVDVETAVPDEANVLAVESLPTAVTQLVENACKHNDDESPWIRVTVDTHERDGQTWARLLVVDNGPGIPDADVAALEQGYETSLEHGSGLGLWIVKWITDLSGGTVSFPETNHGGAVAVSLPHTERTQADDVAASVGPGTNH</sequence>
<dbReference type="InterPro" id="IPR035965">
    <property type="entry name" value="PAS-like_dom_sf"/>
</dbReference>
<dbReference type="Gene3D" id="3.30.450.20">
    <property type="entry name" value="PAS domain"/>
    <property type="match status" value="1"/>
</dbReference>
<dbReference type="OrthoDB" id="3369at2157"/>
<dbReference type="EC" id="2.7.13.3" evidence="2"/>
<dbReference type="CDD" id="cd00075">
    <property type="entry name" value="HATPase"/>
    <property type="match status" value="1"/>
</dbReference>
<evidence type="ECO:0000256" key="4">
    <source>
        <dbReference type="ARBA" id="ARBA00022741"/>
    </source>
</evidence>
<evidence type="ECO:0000256" key="5">
    <source>
        <dbReference type="ARBA" id="ARBA00022777"/>
    </source>
</evidence>
<keyword evidence="8" id="KW-1133">Transmembrane helix</keyword>
<feature type="region of interest" description="Disordered" evidence="7">
    <location>
        <begin position="561"/>
        <end position="580"/>
    </location>
</feature>
<dbReference type="InterPro" id="IPR013656">
    <property type="entry name" value="PAS_4"/>
</dbReference>
<name>A0A1H8LYA8_9EURY</name>
<dbReference type="EMBL" id="FOCX01000008">
    <property type="protein sequence ID" value="SEO09878.1"/>
    <property type="molecule type" value="Genomic_DNA"/>
</dbReference>
<reference evidence="12" key="1">
    <citation type="submission" date="2016-10" db="EMBL/GenBank/DDBJ databases">
        <authorList>
            <person name="Varghese N."/>
            <person name="Submissions S."/>
        </authorList>
    </citation>
    <scope>NUCLEOTIDE SEQUENCE [LARGE SCALE GENOMIC DNA]</scope>
    <source>
        <strain evidence="12">IBRC-M 10043</strain>
    </source>
</reference>
<dbReference type="PANTHER" id="PTHR44936">
    <property type="entry name" value="SENSOR PROTEIN CREC"/>
    <property type="match status" value="1"/>
</dbReference>
<dbReference type="PROSITE" id="PS50112">
    <property type="entry name" value="PAS"/>
    <property type="match status" value="1"/>
</dbReference>
<dbReference type="InterPro" id="IPR004358">
    <property type="entry name" value="Sig_transdc_His_kin-like_C"/>
</dbReference>
<dbReference type="InterPro" id="IPR036890">
    <property type="entry name" value="HATPase_C_sf"/>
</dbReference>
<evidence type="ECO:0000313" key="12">
    <source>
        <dbReference type="Proteomes" id="UP000198775"/>
    </source>
</evidence>
<evidence type="ECO:0000256" key="6">
    <source>
        <dbReference type="ARBA" id="ARBA00022840"/>
    </source>
</evidence>
<dbReference type="PRINTS" id="PR00344">
    <property type="entry name" value="BCTRLSENSOR"/>
</dbReference>
<keyword evidence="6" id="KW-0067">ATP-binding</keyword>
<dbReference type="InterPro" id="IPR000014">
    <property type="entry name" value="PAS"/>
</dbReference>
<evidence type="ECO:0000256" key="2">
    <source>
        <dbReference type="ARBA" id="ARBA00012438"/>
    </source>
</evidence>
<feature type="transmembrane region" description="Helical" evidence="8">
    <location>
        <begin position="6"/>
        <end position="27"/>
    </location>
</feature>
<feature type="transmembrane region" description="Helical" evidence="8">
    <location>
        <begin position="151"/>
        <end position="170"/>
    </location>
</feature>
<feature type="transmembrane region" description="Helical" evidence="8">
    <location>
        <begin position="39"/>
        <end position="61"/>
    </location>
</feature>
<evidence type="ECO:0000256" key="7">
    <source>
        <dbReference type="SAM" id="MobiDB-lite"/>
    </source>
</evidence>
<dbReference type="SMART" id="SM00387">
    <property type="entry name" value="HATPase_c"/>
    <property type="match status" value="1"/>
</dbReference>
<dbReference type="SUPFAM" id="SSF55874">
    <property type="entry name" value="ATPase domain of HSP90 chaperone/DNA topoisomerase II/histidine kinase"/>
    <property type="match status" value="1"/>
</dbReference>
<dbReference type="GO" id="GO:0005524">
    <property type="term" value="F:ATP binding"/>
    <property type="evidence" value="ECO:0007669"/>
    <property type="project" value="UniProtKB-KW"/>
</dbReference>
<evidence type="ECO:0000256" key="3">
    <source>
        <dbReference type="ARBA" id="ARBA00022679"/>
    </source>
</evidence>
<keyword evidence="12" id="KW-1185">Reference proteome</keyword>
<accession>A0A1H8LYA8</accession>
<gene>
    <name evidence="11" type="ORF">SAMN05216388_100849</name>
</gene>
<keyword evidence="8" id="KW-0812">Transmembrane</keyword>
<dbReference type="PROSITE" id="PS50109">
    <property type="entry name" value="HIS_KIN"/>
    <property type="match status" value="1"/>
</dbReference>
<feature type="transmembrane region" description="Helical" evidence="8">
    <location>
        <begin position="99"/>
        <end position="118"/>
    </location>
</feature>
<keyword evidence="5 11" id="KW-0418">Kinase</keyword>
<dbReference type="CDD" id="cd00130">
    <property type="entry name" value="PAS"/>
    <property type="match status" value="1"/>
</dbReference>
<dbReference type="Gene3D" id="3.30.565.10">
    <property type="entry name" value="Histidine kinase-like ATPase, C-terminal domain"/>
    <property type="match status" value="1"/>
</dbReference>
<keyword evidence="8" id="KW-0472">Membrane</keyword>
<evidence type="ECO:0000256" key="1">
    <source>
        <dbReference type="ARBA" id="ARBA00000085"/>
    </source>
</evidence>
<dbReference type="GO" id="GO:0004673">
    <property type="term" value="F:protein histidine kinase activity"/>
    <property type="evidence" value="ECO:0007669"/>
    <property type="project" value="UniProtKB-EC"/>
</dbReference>
<dbReference type="InterPro" id="IPR031621">
    <property type="entry name" value="HisKA_7TM"/>
</dbReference>
<dbReference type="Pfam" id="PF16927">
    <property type="entry name" value="HisKA_7TM"/>
    <property type="match status" value="1"/>
</dbReference>
<dbReference type="SUPFAM" id="SSF55785">
    <property type="entry name" value="PYP-like sensor domain (PAS domain)"/>
    <property type="match status" value="1"/>
</dbReference>
<organism evidence="11 12">
    <name type="scientific">Halorientalis persicus</name>
    <dbReference type="NCBI Taxonomy" id="1367881"/>
    <lineage>
        <taxon>Archaea</taxon>
        <taxon>Methanobacteriati</taxon>
        <taxon>Methanobacteriota</taxon>
        <taxon>Stenosarchaea group</taxon>
        <taxon>Halobacteria</taxon>
        <taxon>Halobacteriales</taxon>
        <taxon>Haloarculaceae</taxon>
        <taxon>Halorientalis</taxon>
    </lineage>
</organism>
<feature type="domain" description="PAS" evidence="10">
    <location>
        <begin position="236"/>
        <end position="272"/>
    </location>
</feature>
<keyword evidence="3" id="KW-0808">Transferase</keyword>
<dbReference type="InterPro" id="IPR050980">
    <property type="entry name" value="2C_sensor_his_kinase"/>
</dbReference>
<protein>
    <recommendedName>
        <fullName evidence="2">histidine kinase</fullName>
        <ecNumber evidence="2">2.7.13.3</ecNumber>
    </recommendedName>
</protein>
<evidence type="ECO:0000259" key="10">
    <source>
        <dbReference type="PROSITE" id="PS50112"/>
    </source>
</evidence>
<evidence type="ECO:0000259" key="9">
    <source>
        <dbReference type="PROSITE" id="PS50109"/>
    </source>
</evidence>
<feature type="transmembrane region" description="Helical" evidence="8">
    <location>
        <begin position="182"/>
        <end position="202"/>
    </location>
</feature>
<dbReference type="Proteomes" id="UP000198775">
    <property type="component" value="Unassembled WGS sequence"/>
</dbReference>
<dbReference type="RefSeq" id="WP_092659692.1">
    <property type="nucleotide sequence ID" value="NZ_FOCX01000008.1"/>
</dbReference>
<dbReference type="Pfam" id="PF02518">
    <property type="entry name" value="HATPase_c"/>
    <property type="match status" value="1"/>
</dbReference>
<dbReference type="InterPro" id="IPR005467">
    <property type="entry name" value="His_kinase_dom"/>
</dbReference>
<dbReference type="InterPro" id="IPR003594">
    <property type="entry name" value="HATPase_dom"/>
</dbReference>
<dbReference type="Pfam" id="PF08448">
    <property type="entry name" value="PAS_4"/>
    <property type="match status" value="1"/>
</dbReference>
<evidence type="ECO:0000313" key="11">
    <source>
        <dbReference type="EMBL" id="SEO09878.1"/>
    </source>
</evidence>
<keyword evidence="4" id="KW-0547">Nucleotide-binding</keyword>
<feature type="transmembrane region" description="Helical" evidence="8">
    <location>
        <begin position="73"/>
        <end position="92"/>
    </location>
</feature>
<comment type="catalytic activity">
    <reaction evidence="1">
        <text>ATP + protein L-histidine = ADP + protein N-phospho-L-histidine.</text>
        <dbReference type="EC" id="2.7.13.3"/>
    </reaction>
</comment>
<dbReference type="AlphaFoldDB" id="A0A1H8LYA8"/>